<keyword evidence="2" id="KW-0539">Nucleus</keyword>
<feature type="compositionally biased region" description="Basic residues" evidence="3">
    <location>
        <begin position="298"/>
        <end position="313"/>
    </location>
</feature>
<evidence type="ECO:0000259" key="4">
    <source>
        <dbReference type="Pfam" id="PF08698"/>
    </source>
</evidence>
<dbReference type="PANTHER" id="PTHR21686">
    <property type="entry name" value="DEOXYNUCLEOTIDYLTRANSFERASE TERMINAL-INTERACTING PROTEIN 2"/>
    <property type="match status" value="1"/>
</dbReference>
<evidence type="ECO:0000313" key="6">
    <source>
        <dbReference type="Proteomes" id="UP001476247"/>
    </source>
</evidence>
<comment type="caution">
    <text evidence="5">The sequence shown here is derived from an EMBL/GenBank/DDBJ whole genome shotgun (WGS) entry which is preliminary data.</text>
</comment>
<dbReference type="Proteomes" id="UP001476247">
    <property type="component" value="Unassembled WGS sequence"/>
</dbReference>
<dbReference type="Pfam" id="PF08698">
    <property type="entry name" value="Fcf2"/>
    <property type="match status" value="1"/>
</dbReference>
<organism evidence="5 6">
    <name type="scientific">Helicostylum pulchrum</name>
    <dbReference type="NCBI Taxonomy" id="562976"/>
    <lineage>
        <taxon>Eukaryota</taxon>
        <taxon>Fungi</taxon>
        <taxon>Fungi incertae sedis</taxon>
        <taxon>Mucoromycota</taxon>
        <taxon>Mucoromycotina</taxon>
        <taxon>Mucoromycetes</taxon>
        <taxon>Mucorales</taxon>
        <taxon>Mucorineae</taxon>
        <taxon>Mucoraceae</taxon>
        <taxon>Helicostylum</taxon>
    </lineage>
</organism>
<dbReference type="InterPro" id="IPR039883">
    <property type="entry name" value="Fcf2/DNTTIP2"/>
</dbReference>
<dbReference type="InterPro" id="IPR014810">
    <property type="entry name" value="Fcf2_C"/>
</dbReference>
<accession>A0ABP9XKV4</accession>
<feature type="domain" description="Fcf2 pre-rRNA processing C-terminal" evidence="4">
    <location>
        <begin position="193"/>
        <end position="286"/>
    </location>
</feature>
<reference evidence="5 6" key="1">
    <citation type="submission" date="2024-04" db="EMBL/GenBank/DDBJ databases">
        <title>genome sequences of Mucor flavus KT1a and Helicostylum pulchrum KT1b strains isolation_sourced from the surface of a dry-aged beef.</title>
        <authorList>
            <person name="Toyotome T."/>
            <person name="Hosono M."/>
            <person name="Torimaru M."/>
            <person name="Fukuda K."/>
            <person name="Mikami N."/>
        </authorList>
    </citation>
    <scope>NUCLEOTIDE SEQUENCE [LARGE SCALE GENOMIC DNA]</scope>
    <source>
        <strain evidence="5 6">KT1b</strain>
    </source>
</reference>
<evidence type="ECO:0000256" key="3">
    <source>
        <dbReference type="SAM" id="MobiDB-lite"/>
    </source>
</evidence>
<comment type="subcellular location">
    <subcellularLocation>
        <location evidence="1">Nucleus</location>
        <location evidence="1">Nucleolus</location>
    </subcellularLocation>
</comment>
<evidence type="ECO:0000256" key="1">
    <source>
        <dbReference type="ARBA" id="ARBA00004604"/>
    </source>
</evidence>
<name>A0ABP9XKV4_9FUNG</name>
<keyword evidence="6" id="KW-1185">Reference proteome</keyword>
<evidence type="ECO:0000313" key="5">
    <source>
        <dbReference type="EMBL" id="GAA5795394.1"/>
    </source>
</evidence>
<dbReference type="EMBL" id="BAABUJ010000004">
    <property type="protein sequence ID" value="GAA5795394.1"/>
    <property type="molecule type" value="Genomic_DNA"/>
</dbReference>
<feature type="region of interest" description="Disordered" evidence="3">
    <location>
        <begin position="289"/>
        <end position="313"/>
    </location>
</feature>
<evidence type="ECO:0000256" key="2">
    <source>
        <dbReference type="ARBA" id="ARBA00023242"/>
    </source>
</evidence>
<proteinExistence type="predicted"/>
<protein>
    <recommendedName>
        <fullName evidence="4">Fcf2 pre-rRNA processing C-terminal domain-containing protein</fullName>
    </recommendedName>
</protein>
<sequence length="313" mass="36643">MTERLTRAHRRKLESKTHQKIDLDNLAKLDLKQMEAKQSSTKEIKEMKVSVKQAETAKEESEKESEEEESEEEESEEESEKEESEEDDDDDDDDLDELLKKAQEALTIQSANIQLEDTKKPLDTKISRMDLGIAVDQELYFRTHTGRSKLVSDAVELLGPGEKPSKKATVILKASKDEEPKKLNKKERQIEREKTTGSAWFDMPKPEITPEIKRDLQVLKMRHILDRKRHYKKMGNRPDPKYFQIGTIIESPTEFYSARLNKKDRKQTIVEELMANDDQKSYYKRKYTEVQERTNSGGKKHFKKLKAQRQKNK</sequence>
<dbReference type="PANTHER" id="PTHR21686:SF12">
    <property type="entry name" value="DEOXYNUCLEOTIDYLTRANSFERASE TERMINAL-INTERACTING PROTEIN 2"/>
    <property type="match status" value="1"/>
</dbReference>
<feature type="region of interest" description="Disordered" evidence="3">
    <location>
        <begin position="34"/>
        <end position="99"/>
    </location>
</feature>
<gene>
    <name evidence="5" type="ORF">HPULCUR_000750</name>
</gene>
<feature type="compositionally biased region" description="Basic and acidic residues" evidence="3">
    <location>
        <begin position="34"/>
        <end position="61"/>
    </location>
</feature>
<feature type="compositionally biased region" description="Acidic residues" evidence="3">
    <location>
        <begin position="62"/>
        <end position="96"/>
    </location>
</feature>